<dbReference type="Pfam" id="PF06580">
    <property type="entry name" value="His_kinase"/>
    <property type="match status" value="1"/>
</dbReference>
<dbReference type="KEGG" id="pseg:D3H65_00120"/>
<proteinExistence type="predicted"/>
<dbReference type="GO" id="GO:0000155">
    <property type="term" value="F:phosphorelay sensor kinase activity"/>
    <property type="evidence" value="ECO:0007669"/>
    <property type="project" value="InterPro"/>
</dbReference>
<feature type="transmembrane region" description="Helical" evidence="1">
    <location>
        <begin position="79"/>
        <end position="104"/>
    </location>
</feature>
<sequence length="348" mass="40208">MKILDNAGNEQKSSTTQHLWLVLGAGIPIFLTANFYMDALFTRQSEQLAFLVTIYFLAGIYIGRYVSQLWISKHRTAPRWLIITLILVMLACTIIVFIVAGLTISGSKHFLAYLFTFLPLLILSIATGMLIKLVRSSIKNQLQDARATAEQSHSELKFLQSQLSPHFLFNTLNNIYGISLSRHEKVPPLLLKLSDLLRYSVYEAREQFVPLRSELDYIHNYIDFEKIRIGEKLVLTTEFDYHIDARIKIAPLLLIVFIENAFKHAKNSIQQEIFIDIKLKIWGNTILFSVRNSNRADRTEKGILNANSGFGLDNVRKRLELLYEKEYNLEIEDDEEYYNVTLQLKVKK</sequence>
<dbReference type="InterPro" id="IPR036890">
    <property type="entry name" value="HATPase_C_sf"/>
</dbReference>
<feature type="transmembrane region" description="Helical" evidence="1">
    <location>
        <begin position="48"/>
        <end position="67"/>
    </location>
</feature>
<dbReference type="Proteomes" id="UP000263900">
    <property type="component" value="Chromosome"/>
</dbReference>
<feature type="transmembrane region" description="Helical" evidence="1">
    <location>
        <begin position="19"/>
        <end position="36"/>
    </location>
</feature>
<dbReference type="Gene3D" id="3.30.565.10">
    <property type="entry name" value="Histidine kinase-like ATPase, C-terminal domain"/>
    <property type="match status" value="1"/>
</dbReference>
<dbReference type="SUPFAM" id="SSF55874">
    <property type="entry name" value="ATPase domain of HSP90 chaperone/DNA topoisomerase II/histidine kinase"/>
    <property type="match status" value="1"/>
</dbReference>
<evidence type="ECO:0000313" key="3">
    <source>
        <dbReference type="EMBL" id="AXY72476.1"/>
    </source>
</evidence>
<gene>
    <name evidence="3" type="ORF">D3H65_00120</name>
</gene>
<dbReference type="PANTHER" id="PTHR34220">
    <property type="entry name" value="SENSOR HISTIDINE KINASE YPDA"/>
    <property type="match status" value="1"/>
</dbReference>
<feature type="domain" description="Signal transduction histidine kinase internal region" evidence="2">
    <location>
        <begin position="154"/>
        <end position="233"/>
    </location>
</feature>
<evidence type="ECO:0000259" key="2">
    <source>
        <dbReference type="Pfam" id="PF06580"/>
    </source>
</evidence>
<dbReference type="EMBL" id="CP032157">
    <property type="protein sequence ID" value="AXY72476.1"/>
    <property type="molecule type" value="Genomic_DNA"/>
</dbReference>
<keyword evidence="1" id="KW-1133">Transmembrane helix</keyword>
<dbReference type="RefSeq" id="WP_119048314.1">
    <property type="nucleotide sequence ID" value="NZ_CP032157.1"/>
</dbReference>
<name>A0A3B7MHB1_9BACT</name>
<keyword evidence="4" id="KW-1185">Reference proteome</keyword>
<dbReference type="OrthoDB" id="9792992at2"/>
<protein>
    <submittedName>
        <fullName evidence="3">GHKL domain-containing protein</fullName>
    </submittedName>
</protein>
<dbReference type="InterPro" id="IPR010559">
    <property type="entry name" value="Sig_transdc_His_kin_internal"/>
</dbReference>
<dbReference type="PANTHER" id="PTHR34220:SF7">
    <property type="entry name" value="SENSOR HISTIDINE KINASE YPDA"/>
    <property type="match status" value="1"/>
</dbReference>
<evidence type="ECO:0000256" key="1">
    <source>
        <dbReference type="SAM" id="Phobius"/>
    </source>
</evidence>
<keyword evidence="1" id="KW-0812">Transmembrane</keyword>
<reference evidence="3 4" key="1">
    <citation type="submission" date="2018-09" db="EMBL/GenBank/DDBJ databases">
        <title>Genome sequencing of strain 6GH32-13.</title>
        <authorList>
            <person name="Weon H.-Y."/>
            <person name="Heo J."/>
            <person name="Kwon S.-W."/>
        </authorList>
    </citation>
    <scope>NUCLEOTIDE SEQUENCE [LARGE SCALE GENOMIC DNA]</scope>
    <source>
        <strain evidence="3 4">5GH32-13</strain>
    </source>
</reference>
<dbReference type="GO" id="GO:0016020">
    <property type="term" value="C:membrane"/>
    <property type="evidence" value="ECO:0007669"/>
    <property type="project" value="InterPro"/>
</dbReference>
<organism evidence="3 4">
    <name type="scientific">Paraflavitalea soli</name>
    <dbReference type="NCBI Taxonomy" id="2315862"/>
    <lineage>
        <taxon>Bacteria</taxon>
        <taxon>Pseudomonadati</taxon>
        <taxon>Bacteroidota</taxon>
        <taxon>Chitinophagia</taxon>
        <taxon>Chitinophagales</taxon>
        <taxon>Chitinophagaceae</taxon>
        <taxon>Paraflavitalea</taxon>
    </lineage>
</organism>
<dbReference type="AlphaFoldDB" id="A0A3B7MHB1"/>
<keyword evidence="1" id="KW-0472">Membrane</keyword>
<evidence type="ECO:0000313" key="4">
    <source>
        <dbReference type="Proteomes" id="UP000263900"/>
    </source>
</evidence>
<accession>A0A3B7MHB1</accession>
<dbReference type="InterPro" id="IPR050640">
    <property type="entry name" value="Bact_2-comp_sensor_kinase"/>
</dbReference>
<feature type="transmembrane region" description="Helical" evidence="1">
    <location>
        <begin position="110"/>
        <end position="131"/>
    </location>
</feature>